<keyword evidence="5" id="KW-0539">Nucleus</keyword>
<evidence type="ECO:0000256" key="1">
    <source>
        <dbReference type="ARBA" id="ARBA00004123"/>
    </source>
</evidence>
<dbReference type="EMBL" id="JARKNE010000005">
    <property type="protein sequence ID" value="KAK5831451.1"/>
    <property type="molecule type" value="Genomic_DNA"/>
</dbReference>
<dbReference type="Gene3D" id="4.10.280.10">
    <property type="entry name" value="Helix-loop-helix DNA-binding domain"/>
    <property type="match status" value="1"/>
</dbReference>
<feature type="domain" description="BHLH" evidence="7">
    <location>
        <begin position="346"/>
        <end position="395"/>
    </location>
</feature>
<dbReference type="Proteomes" id="UP001358586">
    <property type="component" value="Chromosome 5"/>
</dbReference>
<feature type="compositionally biased region" description="Polar residues" evidence="6">
    <location>
        <begin position="135"/>
        <end position="161"/>
    </location>
</feature>
<comment type="subcellular location">
    <subcellularLocation>
        <location evidence="1">Nucleus</location>
    </subcellularLocation>
</comment>
<keyword evidence="4" id="KW-0804">Transcription</keyword>
<evidence type="ECO:0000256" key="4">
    <source>
        <dbReference type="ARBA" id="ARBA00023163"/>
    </source>
</evidence>
<dbReference type="PANTHER" id="PTHR16223">
    <property type="entry name" value="TRANSCRIPTION FACTOR BHLH83-RELATED"/>
    <property type="match status" value="1"/>
</dbReference>
<feature type="region of interest" description="Disordered" evidence="6">
    <location>
        <begin position="326"/>
        <end position="352"/>
    </location>
</feature>
<dbReference type="SUPFAM" id="SSF47459">
    <property type="entry name" value="HLH, helix-loop-helix DNA-binding domain"/>
    <property type="match status" value="1"/>
</dbReference>
<reference evidence="8 9" key="1">
    <citation type="submission" date="2023-03" db="EMBL/GenBank/DDBJ databases">
        <title>WGS of Gossypium arboreum.</title>
        <authorList>
            <person name="Yu D."/>
        </authorList>
    </citation>
    <scope>NUCLEOTIDE SEQUENCE [LARGE SCALE GENOMIC DNA]</scope>
    <source>
        <tissue evidence="8">Leaf</tissue>
    </source>
</reference>
<dbReference type="PANTHER" id="PTHR16223:SF238">
    <property type="entry name" value="TRANSCRIPTION FACTOR BHLH114"/>
    <property type="match status" value="1"/>
</dbReference>
<sequence length="528" mass="58286">MAEEFHAGICGETWWDSSKAMFTGCSSPCSTGLAADMGSFGWSADMVDIKARSSCEESKDSLAFPLGAQQGDSDSCGSSILNDSTLQMMGFGLSSSTTSDWNQSLLRSNVRSESYNSVLQEGINSRLSCRKETGMDSSQIQKEWSPRSYTSPGEDSSITTFKPLNQDFSLEQQRLNSLTSSGNSRPTCQFPIGSVSYGYPSTLLQTLFDPDSQAQSQQLSLFNNNRSIDYMSATATYGANNATESSPSWPRPAPFVRPSLPKQQPSNLHFTNNAPLWNASATGVNDVKAGFSPSQLQPEFLLQTFEEKPNCPSLTKKTNTEEVRNLGSPVKKGLSSEPPLLKRPRIETPSPLPTFKVRKEKLGDRITALQQLVSPFGKTDTASVLHEAIEYIKFLHDQVNVLSTPYMKQAVPSTQQQSTESLKEPEGPKQDLRSLGLCLVPISSTFPVANETTVDFWTPTFGGTFSLDKKLKKTKEKEKKKEKKKEVTIRRWKVQRRRVCWSAGRDEGCAEVLGQVQANDQEPNPLKD</sequence>
<keyword evidence="2" id="KW-0805">Transcription regulation</keyword>
<feature type="region of interest" description="Disordered" evidence="6">
    <location>
        <begin position="410"/>
        <end position="429"/>
    </location>
</feature>
<feature type="compositionally biased region" description="Polar residues" evidence="6">
    <location>
        <begin position="411"/>
        <end position="420"/>
    </location>
</feature>
<dbReference type="InterPro" id="IPR011598">
    <property type="entry name" value="bHLH_dom"/>
</dbReference>
<evidence type="ECO:0000256" key="5">
    <source>
        <dbReference type="ARBA" id="ARBA00023242"/>
    </source>
</evidence>
<evidence type="ECO:0000313" key="8">
    <source>
        <dbReference type="EMBL" id="KAK5831451.1"/>
    </source>
</evidence>
<dbReference type="PROSITE" id="PS50888">
    <property type="entry name" value="BHLH"/>
    <property type="match status" value="1"/>
</dbReference>
<dbReference type="InterPro" id="IPR045239">
    <property type="entry name" value="bHLH95_bHLH"/>
</dbReference>
<feature type="region of interest" description="Disordered" evidence="6">
    <location>
        <begin position="131"/>
        <end position="161"/>
    </location>
</feature>
<evidence type="ECO:0000259" key="7">
    <source>
        <dbReference type="PROSITE" id="PS50888"/>
    </source>
</evidence>
<evidence type="ECO:0000256" key="2">
    <source>
        <dbReference type="ARBA" id="ARBA00023015"/>
    </source>
</evidence>
<proteinExistence type="predicted"/>
<evidence type="ECO:0000256" key="3">
    <source>
        <dbReference type="ARBA" id="ARBA00023125"/>
    </source>
</evidence>
<evidence type="ECO:0000313" key="9">
    <source>
        <dbReference type="Proteomes" id="UP001358586"/>
    </source>
</evidence>
<dbReference type="CDD" id="cd11393">
    <property type="entry name" value="bHLH_AtbHLH_like"/>
    <property type="match status" value="1"/>
</dbReference>
<dbReference type="InterPro" id="IPR036638">
    <property type="entry name" value="HLH_DNA-bd_sf"/>
</dbReference>
<gene>
    <name evidence="8" type="ORF">PVK06_015249</name>
</gene>
<keyword evidence="9" id="KW-1185">Reference proteome</keyword>
<comment type="caution">
    <text evidence="8">The sequence shown here is derived from an EMBL/GenBank/DDBJ whole genome shotgun (WGS) entry which is preliminary data.</text>
</comment>
<name>A0ABR0PWY6_GOSAR</name>
<keyword evidence="3" id="KW-0238">DNA-binding</keyword>
<dbReference type="InterPro" id="IPR045843">
    <property type="entry name" value="IND-like"/>
</dbReference>
<organism evidence="8 9">
    <name type="scientific">Gossypium arboreum</name>
    <name type="common">Tree cotton</name>
    <name type="synonym">Gossypium nanking</name>
    <dbReference type="NCBI Taxonomy" id="29729"/>
    <lineage>
        <taxon>Eukaryota</taxon>
        <taxon>Viridiplantae</taxon>
        <taxon>Streptophyta</taxon>
        <taxon>Embryophyta</taxon>
        <taxon>Tracheophyta</taxon>
        <taxon>Spermatophyta</taxon>
        <taxon>Magnoliopsida</taxon>
        <taxon>eudicotyledons</taxon>
        <taxon>Gunneridae</taxon>
        <taxon>Pentapetalae</taxon>
        <taxon>rosids</taxon>
        <taxon>malvids</taxon>
        <taxon>Malvales</taxon>
        <taxon>Malvaceae</taxon>
        <taxon>Malvoideae</taxon>
        <taxon>Gossypium</taxon>
    </lineage>
</organism>
<protein>
    <recommendedName>
        <fullName evidence="7">BHLH domain-containing protein</fullName>
    </recommendedName>
</protein>
<evidence type="ECO:0000256" key="6">
    <source>
        <dbReference type="SAM" id="MobiDB-lite"/>
    </source>
</evidence>
<accession>A0ABR0PWY6</accession>